<keyword evidence="7" id="KW-1185">Reference proteome</keyword>
<dbReference type="PANTHER" id="PTHR23132:SF23">
    <property type="entry name" value="D-ALANINE--D-ALANINE LIGASE B"/>
    <property type="match status" value="1"/>
</dbReference>
<dbReference type="Gene3D" id="3.30.470.20">
    <property type="entry name" value="ATP-grasp fold, B domain"/>
    <property type="match status" value="1"/>
</dbReference>
<dbReference type="Gene3D" id="3.30.1490.20">
    <property type="entry name" value="ATP-grasp fold, A domain"/>
    <property type="match status" value="1"/>
</dbReference>
<keyword evidence="4" id="KW-0067">ATP-binding</keyword>
<sequence length="329" mass="36908">MRIGITYDLKSEYILDGWTEEEAAEFDSEETVQAIEESLIGLGYEVERIGRISNLVEHLSRGNRWDLVFNIAEGAYGPGREAQIPGILEAYRIPYTFSDPVTLCLTLHKGYAKQIMLAKGIPTADFFILTDLDDLNSCNLNFPVFVKPIAEGTGKGISDRSVVKGMEELKEVCSFLLDFYKQPLLVESYLSGREFTVGIVGTGKRAHAIGVMEISFSKPEEAQVYSYEVKKRYQEFVIYRLVSDPEAMAALDLALEAWRALGCRDAGRVDIRSDEKGHPYFLEVNPLAGLHPIHSDLPILCRLAGIGYVDLIGMIVQEALRRYERKNVP</sequence>
<dbReference type="PANTHER" id="PTHR23132">
    <property type="entry name" value="D-ALANINE--D-ALANINE LIGASE"/>
    <property type="match status" value="1"/>
</dbReference>
<keyword evidence="4" id="KW-0547">Nucleotide-binding</keyword>
<dbReference type="STRING" id="39841.SAMN05660836_01793"/>
<evidence type="ECO:0000259" key="5">
    <source>
        <dbReference type="PROSITE" id="PS50975"/>
    </source>
</evidence>
<dbReference type="Gene3D" id="3.40.50.20">
    <property type="match status" value="1"/>
</dbReference>
<dbReference type="SUPFAM" id="SSF52440">
    <property type="entry name" value="PreATP-grasp domain"/>
    <property type="match status" value="1"/>
</dbReference>
<gene>
    <name evidence="6" type="ORF">SAMN05660836_01793</name>
</gene>
<evidence type="ECO:0000256" key="1">
    <source>
        <dbReference type="ARBA" id="ARBA00010871"/>
    </source>
</evidence>
<dbReference type="PROSITE" id="PS50975">
    <property type="entry name" value="ATP_GRASP"/>
    <property type="match status" value="1"/>
</dbReference>
<organism evidence="6 7">
    <name type="scientific">Thermodesulforhabdus norvegica</name>
    <dbReference type="NCBI Taxonomy" id="39841"/>
    <lineage>
        <taxon>Bacteria</taxon>
        <taxon>Pseudomonadati</taxon>
        <taxon>Thermodesulfobacteriota</taxon>
        <taxon>Syntrophobacteria</taxon>
        <taxon>Syntrophobacterales</taxon>
        <taxon>Thermodesulforhabdaceae</taxon>
        <taxon>Thermodesulforhabdus</taxon>
    </lineage>
</organism>
<evidence type="ECO:0000256" key="4">
    <source>
        <dbReference type="PROSITE-ProRule" id="PRU00409"/>
    </source>
</evidence>
<dbReference type="Proteomes" id="UP000199611">
    <property type="component" value="Unassembled WGS sequence"/>
</dbReference>
<proteinExistence type="inferred from homology"/>
<feature type="domain" description="ATP-grasp" evidence="5">
    <location>
        <begin position="113"/>
        <end position="317"/>
    </location>
</feature>
<dbReference type="InterPro" id="IPR011761">
    <property type="entry name" value="ATP-grasp"/>
</dbReference>
<dbReference type="GO" id="GO:0071555">
    <property type="term" value="P:cell wall organization"/>
    <property type="evidence" value="ECO:0007669"/>
    <property type="project" value="UniProtKB-KW"/>
</dbReference>
<dbReference type="InterPro" id="IPR013815">
    <property type="entry name" value="ATP_grasp_subdomain_1"/>
</dbReference>
<comment type="similarity">
    <text evidence="1">Belongs to the D-alanine--D-alanine ligase family.</text>
</comment>
<evidence type="ECO:0000313" key="7">
    <source>
        <dbReference type="Proteomes" id="UP000199611"/>
    </source>
</evidence>
<reference evidence="6 7" key="1">
    <citation type="submission" date="2016-10" db="EMBL/GenBank/DDBJ databases">
        <authorList>
            <person name="de Groot N.N."/>
        </authorList>
    </citation>
    <scope>NUCLEOTIDE SEQUENCE [LARGE SCALE GENOMIC DNA]</scope>
    <source>
        <strain evidence="6 7">DSM 9990</strain>
    </source>
</reference>
<dbReference type="GO" id="GO:0046872">
    <property type="term" value="F:metal ion binding"/>
    <property type="evidence" value="ECO:0007669"/>
    <property type="project" value="InterPro"/>
</dbReference>
<dbReference type="InterPro" id="IPR011095">
    <property type="entry name" value="Dala_Dala_lig_C"/>
</dbReference>
<keyword evidence="3" id="KW-0961">Cell wall biogenesis/degradation</keyword>
<dbReference type="EMBL" id="FOUU01000005">
    <property type="protein sequence ID" value="SFM86903.1"/>
    <property type="molecule type" value="Genomic_DNA"/>
</dbReference>
<dbReference type="OrthoDB" id="9813261at2"/>
<dbReference type="SUPFAM" id="SSF56059">
    <property type="entry name" value="Glutathione synthetase ATP-binding domain-like"/>
    <property type="match status" value="1"/>
</dbReference>
<dbReference type="Pfam" id="PF07478">
    <property type="entry name" value="Dala_Dala_lig_C"/>
    <property type="match status" value="1"/>
</dbReference>
<dbReference type="AlphaFoldDB" id="A0A1I4UDT3"/>
<keyword evidence="2 6" id="KW-0436">Ligase</keyword>
<dbReference type="GO" id="GO:0005524">
    <property type="term" value="F:ATP binding"/>
    <property type="evidence" value="ECO:0007669"/>
    <property type="project" value="UniProtKB-UniRule"/>
</dbReference>
<evidence type="ECO:0000313" key="6">
    <source>
        <dbReference type="EMBL" id="SFM86903.1"/>
    </source>
</evidence>
<name>A0A1I4UDT3_9BACT</name>
<evidence type="ECO:0000256" key="3">
    <source>
        <dbReference type="ARBA" id="ARBA00023316"/>
    </source>
</evidence>
<dbReference type="GO" id="GO:0008716">
    <property type="term" value="F:D-alanine-D-alanine ligase activity"/>
    <property type="evidence" value="ECO:0007669"/>
    <property type="project" value="InterPro"/>
</dbReference>
<evidence type="ECO:0000256" key="2">
    <source>
        <dbReference type="ARBA" id="ARBA00022598"/>
    </source>
</evidence>
<protein>
    <submittedName>
        <fullName evidence="6">D-alanine--D-alanine ligase</fullName>
    </submittedName>
</protein>
<accession>A0A1I4UDT3</accession>
<dbReference type="RefSeq" id="WP_093395142.1">
    <property type="nucleotide sequence ID" value="NZ_FOUU01000005.1"/>
</dbReference>
<dbReference type="InterPro" id="IPR016185">
    <property type="entry name" value="PreATP-grasp_dom_sf"/>
</dbReference>